<keyword evidence="3" id="KW-1185">Reference proteome</keyword>
<protein>
    <submittedName>
        <fullName evidence="2">Uncharacterized protein</fullName>
    </submittedName>
</protein>
<gene>
    <name evidence="2" type="ORF">BSTOLATCC_MIC36546</name>
</gene>
<organism evidence="2 3">
    <name type="scientific">Blepharisma stoltei</name>
    <dbReference type="NCBI Taxonomy" id="1481888"/>
    <lineage>
        <taxon>Eukaryota</taxon>
        <taxon>Sar</taxon>
        <taxon>Alveolata</taxon>
        <taxon>Ciliophora</taxon>
        <taxon>Postciliodesmatophora</taxon>
        <taxon>Heterotrichea</taxon>
        <taxon>Heterotrichida</taxon>
        <taxon>Blepharismidae</taxon>
        <taxon>Blepharisma</taxon>
    </lineage>
</organism>
<feature type="region of interest" description="Disordered" evidence="1">
    <location>
        <begin position="28"/>
        <end position="77"/>
    </location>
</feature>
<feature type="compositionally biased region" description="Basic and acidic residues" evidence="1">
    <location>
        <begin position="38"/>
        <end position="52"/>
    </location>
</feature>
<proteinExistence type="predicted"/>
<evidence type="ECO:0000313" key="2">
    <source>
        <dbReference type="EMBL" id="CAG9324766.1"/>
    </source>
</evidence>
<dbReference type="Proteomes" id="UP001162131">
    <property type="component" value="Unassembled WGS sequence"/>
</dbReference>
<name>A0AAU9JSR8_9CILI</name>
<sequence>MKSCTLNPAKLAQPKRIYISLNFTKFDTPKPKNKPIKHSFDSEPTDRYDTDFPHNSTVINPFSENNSITPKKADQSPYKNIRYIHKRNFSKCDNFEPKNATPNNSHKRHSSTGTNENMETPLLKSNLKRLSMSFRLDKESFSAEVKRFSRVSSKLK</sequence>
<comment type="caution">
    <text evidence="2">The sequence shown here is derived from an EMBL/GenBank/DDBJ whole genome shotgun (WGS) entry which is preliminary data.</text>
</comment>
<reference evidence="2" key="1">
    <citation type="submission" date="2021-09" db="EMBL/GenBank/DDBJ databases">
        <authorList>
            <consortium name="AG Swart"/>
            <person name="Singh M."/>
            <person name="Singh A."/>
            <person name="Seah K."/>
            <person name="Emmerich C."/>
        </authorList>
    </citation>
    <scope>NUCLEOTIDE SEQUENCE</scope>
    <source>
        <strain evidence="2">ATCC30299</strain>
    </source>
</reference>
<dbReference type="EMBL" id="CAJZBQ010000036">
    <property type="protein sequence ID" value="CAG9324766.1"/>
    <property type="molecule type" value="Genomic_DNA"/>
</dbReference>
<evidence type="ECO:0000313" key="3">
    <source>
        <dbReference type="Proteomes" id="UP001162131"/>
    </source>
</evidence>
<accession>A0AAU9JSR8</accession>
<dbReference type="AlphaFoldDB" id="A0AAU9JSR8"/>
<evidence type="ECO:0000256" key="1">
    <source>
        <dbReference type="SAM" id="MobiDB-lite"/>
    </source>
</evidence>
<feature type="compositionally biased region" description="Polar residues" evidence="1">
    <location>
        <begin position="53"/>
        <end position="69"/>
    </location>
</feature>
<feature type="region of interest" description="Disordered" evidence="1">
    <location>
        <begin position="92"/>
        <end position="123"/>
    </location>
</feature>